<proteinExistence type="predicted"/>
<gene>
    <name evidence="4" type="ORF">LHCIRMBIA953_02288</name>
</gene>
<dbReference type="InterPro" id="IPR024968">
    <property type="entry name" value="SlpA_C_lactobacillus"/>
</dbReference>
<feature type="signal peptide" evidence="2">
    <location>
        <begin position="1"/>
        <end position="23"/>
    </location>
</feature>
<accession>U4QAH9</accession>
<protein>
    <submittedName>
        <fullName evidence="4">S-layer protein</fullName>
    </submittedName>
</protein>
<evidence type="ECO:0000313" key="5">
    <source>
        <dbReference type="Proteomes" id="UP000017243"/>
    </source>
</evidence>
<evidence type="ECO:0000256" key="1">
    <source>
        <dbReference type="SAM" id="Phobius"/>
    </source>
</evidence>
<evidence type="ECO:0000256" key="2">
    <source>
        <dbReference type="SAM" id="SignalP"/>
    </source>
</evidence>
<keyword evidence="1" id="KW-0812">Transmembrane</keyword>
<keyword evidence="1" id="KW-0472">Membrane</keyword>
<keyword evidence="2" id="KW-0732">Signal</keyword>
<feature type="transmembrane region" description="Helical" evidence="1">
    <location>
        <begin position="314"/>
        <end position="337"/>
    </location>
</feature>
<feature type="domain" description="S-layer protein C-terminal" evidence="3">
    <location>
        <begin position="221"/>
        <end position="278"/>
    </location>
</feature>
<reference evidence="4 5" key="1">
    <citation type="submission" date="2013-09" db="EMBL/GenBank/DDBJ databases">
        <title>Draft Genome Sequence of five Lactobacillus helveticus strains CIRM-BIA 101T, 103, 104, 951 and 953 isolated from milk product.</title>
        <authorList>
            <person name="Valence F."/>
            <person name="Chuat V."/>
            <person name="Ma L."/>
            <person name="Creno S."/>
            <person name="Falentin H."/>
            <person name="Lortal S."/>
            <person name="Bizet C."/>
            <person name="Clermont D."/>
            <person name="Loux V."/>
            <person name="Bouchier C."/>
            <person name="Cousin S."/>
        </authorList>
    </citation>
    <scope>NUCLEOTIDE SEQUENCE [LARGE SCALE GENOMIC DNA]</scope>
    <source>
        <strain evidence="4 5">CIRM-BIA 953</strain>
    </source>
</reference>
<evidence type="ECO:0000313" key="4">
    <source>
        <dbReference type="EMBL" id="CDI41457.1"/>
    </source>
</evidence>
<dbReference type="Proteomes" id="UP000017243">
    <property type="component" value="Unassembled WGS sequence"/>
</dbReference>
<dbReference type="AlphaFoldDB" id="U4QAH9"/>
<evidence type="ECO:0000259" key="3">
    <source>
        <dbReference type="Pfam" id="PF03217"/>
    </source>
</evidence>
<dbReference type="Pfam" id="PF03217">
    <property type="entry name" value="SlpA"/>
    <property type="match status" value="2"/>
</dbReference>
<sequence>MKMNSKIIMASAIAIMGISSVTGMTSSHNGNVVYASVYSTVGNNTVEVVKNTSFVNSQGKKQSIIAEKGGSHPVYAVKNMKGKTYLSVQKNNQYWLPASAVKGTISYKKGKLTYTITSNEQQSIKPHATTAPTAKTLTLIHNAYVYNYKGKRIKSSLGKYFIKKGTSMSYVGTKKIKGKKYYNLGHGEYIKAGNVEGSSSIKPHATVAPTASGATPTDMSKPNLTLSHNAYPYNSKGQRMNNYLGFTYIKKNTTINYYGTKTIKGKKYYYIGDGAYIKSGNVGTVRGSVAIKPHATVSPVAEQSLSMPRGENTILLMNPAFFFCFFACSHSFLNICLI</sequence>
<feature type="chain" id="PRO_5038900362" evidence="2">
    <location>
        <begin position="24"/>
        <end position="338"/>
    </location>
</feature>
<name>U4QAH9_LACHE</name>
<organism evidence="4 5">
    <name type="scientific">Lactobacillus helveticus CIRM-BIA 953</name>
    <dbReference type="NCBI Taxonomy" id="1226335"/>
    <lineage>
        <taxon>Bacteria</taxon>
        <taxon>Bacillati</taxon>
        <taxon>Bacillota</taxon>
        <taxon>Bacilli</taxon>
        <taxon>Lactobacillales</taxon>
        <taxon>Lactobacillaceae</taxon>
        <taxon>Lactobacillus</taxon>
    </lineage>
</organism>
<feature type="domain" description="S-layer protein C-terminal" evidence="3">
    <location>
        <begin position="131"/>
        <end position="192"/>
    </location>
</feature>
<comment type="caution">
    <text evidence="4">The sequence shown here is derived from an EMBL/GenBank/DDBJ whole genome shotgun (WGS) entry which is preliminary data.</text>
</comment>
<keyword evidence="1" id="KW-1133">Transmembrane helix</keyword>
<dbReference type="EMBL" id="CBUH010000017">
    <property type="protein sequence ID" value="CDI41457.1"/>
    <property type="molecule type" value="Genomic_DNA"/>
</dbReference>